<accession>B8BYZ7</accession>
<gene>
    <name evidence="3" type="ORF">THAPSDRAFT_4334</name>
</gene>
<proteinExistence type="predicted"/>
<dbReference type="GO" id="GO:0009982">
    <property type="term" value="F:pseudouridine synthase activity"/>
    <property type="evidence" value="ECO:0000318"/>
    <property type="project" value="GO_Central"/>
</dbReference>
<evidence type="ECO:0000313" key="3">
    <source>
        <dbReference type="EMBL" id="EED92797.1"/>
    </source>
</evidence>
<organism evidence="3 4">
    <name type="scientific">Thalassiosira pseudonana</name>
    <name type="common">Marine diatom</name>
    <name type="synonym">Cyclotella nana</name>
    <dbReference type="NCBI Taxonomy" id="35128"/>
    <lineage>
        <taxon>Eukaryota</taxon>
        <taxon>Sar</taxon>
        <taxon>Stramenopiles</taxon>
        <taxon>Ochrophyta</taxon>
        <taxon>Bacillariophyta</taxon>
        <taxon>Coscinodiscophyceae</taxon>
        <taxon>Thalassiosirophycidae</taxon>
        <taxon>Thalassiosirales</taxon>
        <taxon>Thalassiosiraceae</taxon>
        <taxon>Thalassiosira</taxon>
    </lineage>
</organism>
<dbReference type="GeneID" id="7447514"/>
<keyword evidence="4" id="KW-1185">Reference proteome</keyword>
<dbReference type="HOGENOM" id="CLU_477791_0_0_1"/>
<feature type="domain" description="Pseudouridine synthase RsuA/RluA-like" evidence="2">
    <location>
        <begin position="75"/>
        <end position="250"/>
    </location>
</feature>
<dbReference type="PANTHER" id="PTHR21600">
    <property type="entry name" value="MITOCHONDRIAL RNA PSEUDOURIDINE SYNTHASE"/>
    <property type="match status" value="1"/>
</dbReference>
<dbReference type="RefSeq" id="XP_002289260.1">
    <property type="nucleotide sequence ID" value="XM_002289224.1"/>
</dbReference>
<name>B8BYZ7_THAPS</name>
<dbReference type="EMBL" id="CM000641">
    <property type="protein sequence ID" value="EED92797.1"/>
    <property type="molecule type" value="Genomic_DNA"/>
</dbReference>
<dbReference type="Gene3D" id="3.30.2350.10">
    <property type="entry name" value="Pseudouridine synthase"/>
    <property type="match status" value="2"/>
</dbReference>
<sequence>MDDTTVKDNPCWGGPEPHLHDLEYLLRVLGNDDPSDDLSTTSDVNSITDITASASSYSSFIQRIHHKLVVYQDDNYLVINKPPDLRMDGPYLASVHKLLLYLFPPPSLRGPSQEGGGGDVEGDSTDINTTSNLQLDHRHHTQLLQAIAPLSKHSSLRDDPFRIVHQLDYATSGVLLYAKNRKAAGKACISFQERKTDKQYVAIVTNQDPAASETPLSQDFLKKLPELPSSALEHWSDGSLEQRYRKKRRRDTENRVAKQETFNGFMPVHAVFAKWRGSLVREKKEREQGQDGNGMTKGLLTTQKKENLFKQTKPTEKLPLLPGHDLSHEEVDYLLSLGASWKSVKNDYKSESRCLVTIVEAMAKQYNRSLARFYGKKKKSEGLKEEKGEGGNALPPLFRIKDDDEGTFYMCASIGEPKDGKFRVIVEPSRIQTSPDGMSPSDAAKTELPEMRPSLTKCSVAWRGNMNTSSSKKNIPVTKVFLKPWTGRRHQLRVHLALVAGFPILGDVAYSKEETKQRVMTCERMCLHAHMLSIPLLGEETKMFVAADPFLGGNEAPGHDRLFITDNKTQQ</sequence>
<feature type="compositionally biased region" description="Basic and acidic residues" evidence="1">
    <location>
        <begin position="380"/>
        <end position="389"/>
    </location>
</feature>
<evidence type="ECO:0000256" key="1">
    <source>
        <dbReference type="SAM" id="MobiDB-lite"/>
    </source>
</evidence>
<dbReference type="Proteomes" id="UP000001449">
    <property type="component" value="Chromosome 4"/>
</dbReference>
<dbReference type="InterPro" id="IPR020103">
    <property type="entry name" value="PsdUridine_synth_cat_dom_sf"/>
</dbReference>
<evidence type="ECO:0000313" key="4">
    <source>
        <dbReference type="Proteomes" id="UP000001449"/>
    </source>
</evidence>
<dbReference type="GO" id="GO:0000455">
    <property type="term" value="P:enzyme-directed rRNA pseudouridine synthesis"/>
    <property type="evidence" value="ECO:0000318"/>
    <property type="project" value="GO_Central"/>
</dbReference>
<evidence type="ECO:0000259" key="2">
    <source>
        <dbReference type="Pfam" id="PF00849"/>
    </source>
</evidence>
<protein>
    <recommendedName>
        <fullName evidence="2">Pseudouridine synthase RsuA/RluA-like domain-containing protein</fullName>
    </recommendedName>
</protein>
<dbReference type="InParanoid" id="B8BYZ7"/>
<dbReference type="GO" id="GO:0003723">
    <property type="term" value="F:RNA binding"/>
    <property type="evidence" value="ECO:0007669"/>
    <property type="project" value="InterPro"/>
</dbReference>
<dbReference type="STRING" id="35128.B8BYZ7"/>
<reference evidence="3 4" key="1">
    <citation type="journal article" date="2004" name="Science">
        <title>The genome of the diatom Thalassiosira pseudonana: ecology, evolution, and metabolism.</title>
        <authorList>
            <person name="Armbrust E.V."/>
            <person name="Berges J.A."/>
            <person name="Bowler C."/>
            <person name="Green B.R."/>
            <person name="Martinez D."/>
            <person name="Putnam N.H."/>
            <person name="Zhou S."/>
            <person name="Allen A.E."/>
            <person name="Apt K.E."/>
            <person name="Bechner M."/>
            <person name="Brzezinski M.A."/>
            <person name="Chaal B.K."/>
            <person name="Chiovitti A."/>
            <person name="Davis A.K."/>
            <person name="Demarest M.S."/>
            <person name="Detter J.C."/>
            <person name="Glavina T."/>
            <person name="Goodstein D."/>
            <person name="Hadi M.Z."/>
            <person name="Hellsten U."/>
            <person name="Hildebrand M."/>
            <person name="Jenkins B.D."/>
            <person name="Jurka J."/>
            <person name="Kapitonov V.V."/>
            <person name="Kroger N."/>
            <person name="Lau W.W."/>
            <person name="Lane T.W."/>
            <person name="Larimer F.W."/>
            <person name="Lippmeier J.C."/>
            <person name="Lucas S."/>
            <person name="Medina M."/>
            <person name="Montsant A."/>
            <person name="Obornik M."/>
            <person name="Parker M.S."/>
            <person name="Palenik B."/>
            <person name="Pazour G.J."/>
            <person name="Richardson P.M."/>
            <person name="Rynearson T.A."/>
            <person name="Saito M.A."/>
            <person name="Schwartz D.C."/>
            <person name="Thamatrakoln K."/>
            <person name="Valentin K."/>
            <person name="Vardi A."/>
            <person name="Wilkerson F.P."/>
            <person name="Rokhsar D.S."/>
        </authorList>
    </citation>
    <scope>NUCLEOTIDE SEQUENCE [LARGE SCALE GENOMIC DNA]</scope>
    <source>
        <strain evidence="3 4">CCMP1335</strain>
    </source>
</reference>
<dbReference type="eggNOG" id="KOG1919">
    <property type="taxonomic scope" value="Eukaryota"/>
</dbReference>
<dbReference type="PaxDb" id="35128-Thaps4334"/>
<dbReference type="InterPro" id="IPR050188">
    <property type="entry name" value="RluA_PseudoU_synthase"/>
</dbReference>
<dbReference type="KEGG" id="tps:THAPSDRAFT_4334"/>
<dbReference type="InterPro" id="IPR006145">
    <property type="entry name" value="PsdUridine_synth_RsuA/RluA"/>
</dbReference>
<dbReference type="Pfam" id="PF00849">
    <property type="entry name" value="PseudoU_synth_2"/>
    <property type="match status" value="1"/>
</dbReference>
<dbReference type="SUPFAM" id="SSF55120">
    <property type="entry name" value="Pseudouridine synthase"/>
    <property type="match status" value="2"/>
</dbReference>
<dbReference type="PANTHER" id="PTHR21600:SF70">
    <property type="entry name" value="PSEUDOURIDINE SYNTHASE RSUA_RLUA-LIKE DOMAIN-CONTAINING PROTEIN"/>
    <property type="match status" value="1"/>
</dbReference>
<dbReference type="AlphaFoldDB" id="B8BYZ7"/>
<feature type="region of interest" description="Disordered" evidence="1">
    <location>
        <begin position="377"/>
        <end position="396"/>
    </location>
</feature>
<feature type="region of interest" description="Disordered" evidence="1">
    <location>
        <begin position="110"/>
        <end position="130"/>
    </location>
</feature>
<dbReference type="OMA" id="PCWGGPE"/>
<reference evidence="3 4" key="2">
    <citation type="journal article" date="2008" name="Nature">
        <title>The Phaeodactylum genome reveals the evolutionary history of diatom genomes.</title>
        <authorList>
            <person name="Bowler C."/>
            <person name="Allen A.E."/>
            <person name="Badger J.H."/>
            <person name="Grimwood J."/>
            <person name="Jabbari K."/>
            <person name="Kuo A."/>
            <person name="Maheswari U."/>
            <person name="Martens C."/>
            <person name="Maumus F."/>
            <person name="Otillar R.P."/>
            <person name="Rayko E."/>
            <person name="Salamov A."/>
            <person name="Vandepoele K."/>
            <person name="Beszteri B."/>
            <person name="Gruber A."/>
            <person name="Heijde M."/>
            <person name="Katinka M."/>
            <person name="Mock T."/>
            <person name="Valentin K."/>
            <person name="Verret F."/>
            <person name="Berges J.A."/>
            <person name="Brownlee C."/>
            <person name="Cadoret J.P."/>
            <person name="Chiovitti A."/>
            <person name="Choi C.J."/>
            <person name="Coesel S."/>
            <person name="De Martino A."/>
            <person name="Detter J.C."/>
            <person name="Durkin C."/>
            <person name="Falciatore A."/>
            <person name="Fournet J."/>
            <person name="Haruta M."/>
            <person name="Huysman M.J."/>
            <person name="Jenkins B.D."/>
            <person name="Jiroutova K."/>
            <person name="Jorgensen R.E."/>
            <person name="Joubert Y."/>
            <person name="Kaplan A."/>
            <person name="Kroger N."/>
            <person name="Kroth P.G."/>
            <person name="La Roche J."/>
            <person name="Lindquist E."/>
            <person name="Lommer M."/>
            <person name="Martin-Jezequel V."/>
            <person name="Lopez P.J."/>
            <person name="Lucas S."/>
            <person name="Mangogna M."/>
            <person name="McGinnis K."/>
            <person name="Medlin L.K."/>
            <person name="Montsant A."/>
            <person name="Oudot-Le Secq M.P."/>
            <person name="Napoli C."/>
            <person name="Obornik M."/>
            <person name="Parker M.S."/>
            <person name="Petit J.L."/>
            <person name="Porcel B.M."/>
            <person name="Poulsen N."/>
            <person name="Robison M."/>
            <person name="Rychlewski L."/>
            <person name="Rynearson T.A."/>
            <person name="Schmutz J."/>
            <person name="Shapiro H."/>
            <person name="Siaut M."/>
            <person name="Stanley M."/>
            <person name="Sussman M.R."/>
            <person name="Taylor A.R."/>
            <person name="Vardi A."/>
            <person name="von Dassow P."/>
            <person name="Vyverman W."/>
            <person name="Willis A."/>
            <person name="Wyrwicz L.S."/>
            <person name="Rokhsar D.S."/>
            <person name="Weissenbach J."/>
            <person name="Armbrust E.V."/>
            <person name="Green B.R."/>
            <person name="Van de Peer Y."/>
            <person name="Grigoriev I.V."/>
        </authorList>
    </citation>
    <scope>NUCLEOTIDE SEQUENCE [LARGE SCALE GENOMIC DNA]</scope>
    <source>
        <strain evidence="3 4">CCMP1335</strain>
    </source>
</reference>